<name>A0A6N2LPR1_SALVM</name>
<protein>
    <submittedName>
        <fullName evidence="1">Uncharacterized protein</fullName>
    </submittedName>
</protein>
<accession>A0A6N2LPR1</accession>
<gene>
    <name evidence="1" type="ORF">SVIM_LOCUS264215</name>
</gene>
<dbReference type="AlphaFoldDB" id="A0A6N2LPR1"/>
<reference evidence="1" key="1">
    <citation type="submission" date="2019-03" db="EMBL/GenBank/DDBJ databases">
        <authorList>
            <person name="Mank J."/>
            <person name="Almeida P."/>
        </authorList>
    </citation>
    <scope>NUCLEOTIDE SEQUENCE</scope>
    <source>
        <strain evidence="1">78183</strain>
    </source>
</reference>
<proteinExistence type="predicted"/>
<sequence length="85" mass="9782">MEYDLIAPLRYGCLPPSLPFSFSLPLKFLLVPYRFLRRNLVAVDYFQCSFERLPVLQPFRSGFPRIYVWCAAGGKELVAHARKGA</sequence>
<evidence type="ECO:0000313" key="1">
    <source>
        <dbReference type="EMBL" id="VFU43360.1"/>
    </source>
</evidence>
<organism evidence="1">
    <name type="scientific">Salix viminalis</name>
    <name type="common">Common osier</name>
    <name type="synonym">Basket willow</name>
    <dbReference type="NCBI Taxonomy" id="40686"/>
    <lineage>
        <taxon>Eukaryota</taxon>
        <taxon>Viridiplantae</taxon>
        <taxon>Streptophyta</taxon>
        <taxon>Embryophyta</taxon>
        <taxon>Tracheophyta</taxon>
        <taxon>Spermatophyta</taxon>
        <taxon>Magnoliopsida</taxon>
        <taxon>eudicotyledons</taxon>
        <taxon>Gunneridae</taxon>
        <taxon>Pentapetalae</taxon>
        <taxon>rosids</taxon>
        <taxon>fabids</taxon>
        <taxon>Malpighiales</taxon>
        <taxon>Salicaceae</taxon>
        <taxon>Saliceae</taxon>
        <taxon>Salix</taxon>
    </lineage>
</organism>
<dbReference type="EMBL" id="CAADRP010001596">
    <property type="protein sequence ID" value="VFU43360.1"/>
    <property type="molecule type" value="Genomic_DNA"/>
</dbReference>